<dbReference type="SUPFAM" id="SSF56784">
    <property type="entry name" value="HAD-like"/>
    <property type="match status" value="1"/>
</dbReference>
<dbReference type="OrthoDB" id="9810101at2"/>
<comment type="caution">
    <text evidence="1">The sequence shown here is derived from an EMBL/GenBank/DDBJ whole genome shotgun (WGS) entry which is preliminary data.</text>
</comment>
<dbReference type="Proteomes" id="UP000448867">
    <property type="component" value="Unassembled WGS sequence"/>
</dbReference>
<dbReference type="NCBIfam" id="TIGR00099">
    <property type="entry name" value="Cof-subfamily"/>
    <property type="match status" value="1"/>
</dbReference>
<dbReference type="GO" id="GO:0000287">
    <property type="term" value="F:magnesium ion binding"/>
    <property type="evidence" value="ECO:0007669"/>
    <property type="project" value="TreeGrafter"/>
</dbReference>
<dbReference type="RefSeq" id="WP_154306791.1">
    <property type="nucleotide sequence ID" value="NZ_WKKI01000006.1"/>
</dbReference>
<organism evidence="1 2">
    <name type="scientific">Metabacillus lacus</name>
    <dbReference type="NCBI Taxonomy" id="1983721"/>
    <lineage>
        <taxon>Bacteria</taxon>
        <taxon>Bacillati</taxon>
        <taxon>Bacillota</taxon>
        <taxon>Bacilli</taxon>
        <taxon>Bacillales</taxon>
        <taxon>Bacillaceae</taxon>
        <taxon>Metabacillus</taxon>
    </lineage>
</organism>
<dbReference type="CDD" id="cd07517">
    <property type="entry name" value="HAD_HPP"/>
    <property type="match status" value="1"/>
</dbReference>
<dbReference type="InterPro" id="IPR006379">
    <property type="entry name" value="HAD-SF_hydro_IIB"/>
</dbReference>
<dbReference type="InterPro" id="IPR036412">
    <property type="entry name" value="HAD-like_sf"/>
</dbReference>
<keyword evidence="2" id="KW-1185">Reference proteome</keyword>
<dbReference type="EMBL" id="WKKI01000006">
    <property type="protein sequence ID" value="MRX71656.1"/>
    <property type="molecule type" value="Genomic_DNA"/>
</dbReference>
<name>A0A7X2IXJ5_9BACI</name>
<dbReference type="GO" id="GO:0005829">
    <property type="term" value="C:cytosol"/>
    <property type="evidence" value="ECO:0007669"/>
    <property type="project" value="TreeGrafter"/>
</dbReference>
<dbReference type="InterPro" id="IPR023214">
    <property type="entry name" value="HAD_sf"/>
</dbReference>
<dbReference type="AlphaFoldDB" id="A0A7X2IXJ5"/>
<dbReference type="NCBIfam" id="TIGR01484">
    <property type="entry name" value="HAD-SF-IIB"/>
    <property type="match status" value="1"/>
</dbReference>
<dbReference type="Gene3D" id="3.30.1240.10">
    <property type="match status" value="1"/>
</dbReference>
<gene>
    <name evidence="1" type="ORF">GJU40_05640</name>
</gene>
<keyword evidence="1" id="KW-0378">Hydrolase</keyword>
<proteinExistence type="predicted"/>
<accession>A0A7X2IXJ5</accession>
<evidence type="ECO:0000313" key="2">
    <source>
        <dbReference type="Proteomes" id="UP000448867"/>
    </source>
</evidence>
<sequence length="257" mass="29217">MKDKIIFFDIDGTLLDHDKNIPESTRTAVQDLKKAGHHVAISTGRAPFMFEDLREELGIDSFISFNGQFVVFEGDVIYKNPLNTETLQKVLKFSEETDHALVFMSDKEMMATKENHPYIHQSMGSLKFAHPGLNPEFYKQNEIYQTLLFCKEGEEEKYAHFEDLNFIRWHEYSTDILPYGGSKAEGIKKLLERLGREKEDIYAFGDGLNDLEMIRFAGHGVAMGNAVPALKEIADFVTKPVDEGGIEYAVKELGLLP</sequence>
<dbReference type="Pfam" id="PF08282">
    <property type="entry name" value="Hydrolase_3"/>
    <property type="match status" value="1"/>
</dbReference>
<dbReference type="InterPro" id="IPR000150">
    <property type="entry name" value="Cof"/>
</dbReference>
<dbReference type="SFLD" id="SFLDS00003">
    <property type="entry name" value="Haloacid_Dehalogenase"/>
    <property type="match status" value="1"/>
</dbReference>
<evidence type="ECO:0000313" key="1">
    <source>
        <dbReference type="EMBL" id="MRX71656.1"/>
    </source>
</evidence>
<dbReference type="Gene3D" id="3.40.50.1000">
    <property type="entry name" value="HAD superfamily/HAD-like"/>
    <property type="match status" value="1"/>
</dbReference>
<reference evidence="1 2" key="1">
    <citation type="submission" date="2019-11" db="EMBL/GenBank/DDBJ databases">
        <title>Bacillus lacus genome.</title>
        <authorList>
            <person name="Allen C.J."/>
            <person name="Newman J.D."/>
        </authorList>
    </citation>
    <scope>NUCLEOTIDE SEQUENCE [LARGE SCALE GENOMIC DNA]</scope>
    <source>
        <strain evidence="1 2">KCTC 33946</strain>
    </source>
</reference>
<dbReference type="SFLD" id="SFLDG01140">
    <property type="entry name" value="C2.B:_Phosphomannomutase_and_P"/>
    <property type="match status" value="1"/>
</dbReference>
<dbReference type="SFLD" id="SFLDG01144">
    <property type="entry name" value="C2.B.4:_PGP_Like"/>
    <property type="match status" value="1"/>
</dbReference>
<dbReference type="PANTHER" id="PTHR10000:SF25">
    <property type="entry name" value="PHOSPHATASE YKRA-RELATED"/>
    <property type="match status" value="1"/>
</dbReference>
<protein>
    <submittedName>
        <fullName evidence="1">Cof-type HAD-IIB family hydrolase</fullName>
    </submittedName>
</protein>
<dbReference type="GO" id="GO:0016791">
    <property type="term" value="F:phosphatase activity"/>
    <property type="evidence" value="ECO:0007669"/>
    <property type="project" value="TreeGrafter"/>
</dbReference>
<dbReference type="PANTHER" id="PTHR10000">
    <property type="entry name" value="PHOSPHOSERINE PHOSPHATASE"/>
    <property type="match status" value="1"/>
</dbReference>
<dbReference type="PROSITE" id="PS01229">
    <property type="entry name" value="COF_2"/>
    <property type="match status" value="1"/>
</dbReference>